<name>A0ABD2IT58_9BILA</name>
<evidence type="ECO:0000313" key="4">
    <source>
        <dbReference type="EMBL" id="KAL3114998.1"/>
    </source>
</evidence>
<keyword evidence="1" id="KW-1133">Transmembrane helix</keyword>
<evidence type="ECO:0008006" key="6">
    <source>
        <dbReference type="Google" id="ProtNLM"/>
    </source>
</evidence>
<evidence type="ECO:0000256" key="1">
    <source>
        <dbReference type="SAM" id="Phobius"/>
    </source>
</evidence>
<dbReference type="AlphaFoldDB" id="A0ABD2IT58"/>
<protein>
    <recommendedName>
        <fullName evidence="6">DUF2892 domain-containing protein</fullName>
    </recommendedName>
</protein>
<dbReference type="Proteomes" id="UP001620626">
    <property type="component" value="Unassembled WGS sequence"/>
</dbReference>
<keyword evidence="1" id="KW-0472">Membrane</keyword>
<evidence type="ECO:0000313" key="3">
    <source>
        <dbReference type="EMBL" id="KAL3080682.1"/>
    </source>
</evidence>
<reference evidence="2 5" key="1">
    <citation type="submission" date="2024-10" db="EMBL/GenBank/DDBJ databases">
        <authorList>
            <person name="Kim D."/>
        </authorList>
    </citation>
    <scope>NUCLEOTIDE SEQUENCE [LARGE SCALE GENOMIC DNA]</scope>
    <source>
        <strain evidence="2">BH-2024</strain>
    </source>
</reference>
<evidence type="ECO:0000313" key="2">
    <source>
        <dbReference type="EMBL" id="KAL3080681.1"/>
    </source>
</evidence>
<proteinExistence type="predicted"/>
<dbReference type="EMBL" id="JBICBT010001153">
    <property type="protein sequence ID" value="KAL3080681.1"/>
    <property type="molecule type" value="Genomic_DNA"/>
</dbReference>
<feature type="transmembrane region" description="Helical" evidence="1">
    <location>
        <begin position="34"/>
        <end position="57"/>
    </location>
</feature>
<organism evidence="2 5">
    <name type="scientific">Heterodera trifolii</name>
    <dbReference type="NCBI Taxonomy" id="157864"/>
    <lineage>
        <taxon>Eukaryota</taxon>
        <taxon>Metazoa</taxon>
        <taxon>Ecdysozoa</taxon>
        <taxon>Nematoda</taxon>
        <taxon>Chromadorea</taxon>
        <taxon>Rhabditida</taxon>
        <taxon>Tylenchina</taxon>
        <taxon>Tylenchomorpha</taxon>
        <taxon>Tylenchoidea</taxon>
        <taxon>Heteroderidae</taxon>
        <taxon>Heteroderinae</taxon>
        <taxon>Heterodera</taxon>
    </lineage>
</organism>
<accession>A0ABD2IT58</accession>
<gene>
    <name evidence="4" type="ORF">niasHT_017208</name>
    <name evidence="2" type="ORF">niasHT_039568</name>
    <name evidence="3" type="ORF">niasHT_039569</name>
</gene>
<dbReference type="EMBL" id="JBICBT010001153">
    <property type="protein sequence ID" value="KAL3080682.1"/>
    <property type="molecule type" value="Genomic_DNA"/>
</dbReference>
<comment type="caution">
    <text evidence="2">The sequence shown here is derived from an EMBL/GenBank/DDBJ whole genome shotgun (WGS) entry which is preliminary data.</text>
</comment>
<evidence type="ECO:0000313" key="5">
    <source>
        <dbReference type="Proteomes" id="UP001620626"/>
    </source>
</evidence>
<keyword evidence="5" id="KW-1185">Reference proteome</keyword>
<sequence length="102" mass="11373">MNELNRMRAFNSVALVGSGVLFALTGFVPKEMPFLAVILMTLNFAVVSTNCGGFYVCQVDQSVGKSAELANKFQAVKPTFMIYHRHQQIMMLIDVIEKLNDI</sequence>
<dbReference type="EMBL" id="JBICBT010000404">
    <property type="protein sequence ID" value="KAL3114998.1"/>
    <property type="molecule type" value="Genomic_DNA"/>
</dbReference>
<feature type="transmembrane region" description="Helical" evidence="1">
    <location>
        <begin position="9"/>
        <end position="28"/>
    </location>
</feature>
<keyword evidence="1" id="KW-0812">Transmembrane</keyword>